<protein>
    <recommendedName>
        <fullName evidence="4">Nicotinamide riboside transporter PnuC</fullName>
    </recommendedName>
</protein>
<evidence type="ECO:0000313" key="11">
    <source>
        <dbReference type="EMBL" id="SFK04108.1"/>
    </source>
</evidence>
<evidence type="ECO:0000256" key="7">
    <source>
        <dbReference type="ARBA" id="ARBA00022692"/>
    </source>
</evidence>
<sequence>MEFLTEHGLELFTTFLGLIYLYYEYKASIWLWLLGIIMPMIDIYLFATSGMYAYAFISFVFVLVAVYGVLNWKFGGKGHSERLITHMTFKKIVRYLLATAVIFGITYQVLVTFTDSEVPVMDSFTTAASFVGVFALAYKYVEQWLVWIVVDLISVILFIHQGLPFRAALYAFYVFVAIQGYRKWNRMAVTFR</sequence>
<dbReference type="PANTHER" id="PTHR36122">
    <property type="entry name" value="NICOTINAMIDE RIBOSIDE TRANSPORTER PNUC"/>
    <property type="match status" value="1"/>
</dbReference>
<evidence type="ECO:0000256" key="5">
    <source>
        <dbReference type="ARBA" id="ARBA00022448"/>
    </source>
</evidence>
<evidence type="ECO:0000313" key="12">
    <source>
        <dbReference type="Proteomes" id="UP000243374"/>
    </source>
</evidence>
<evidence type="ECO:0000256" key="8">
    <source>
        <dbReference type="ARBA" id="ARBA00022989"/>
    </source>
</evidence>
<dbReference type="GO" id="GO:0034257">
    <property type="term" value="F:nicotinamide riboside transmembrane transporter activity"/>
    <property type="evidence" value="ECO:0007669"/>
    <property type="project" value="InterPro"/>
</dbReference>
<evidence type="ECO:0000256" key="6">
    <source>
        <dbReference type="ARBA" id="ARBA00022475"/>
    </source>
</evidence>
<keyword evidence="7 10" id="KW-0812">Transmembrane</keyword>
<evidence type="ECO:0000256" key="9">
    <source>
        <dbReference type="ARBA" id="ARBA00023136"/>
    </source>
</evidence>
<feature type="transmembrane region" description="Helical" evidence="10">
    <location>
        <begin position="53"/>
        <end position="72"/>
    </location>
</feature>
<dbReference type="AlphaFoldDB" id="A0A662ZAN0"/>
<feature type="transmembrane region" description="Helical" evidence="10">
    <location>
        <begin position="119"/>
        <end position="137"/>
    </location>
</feature>
<evidence type="ECO:0000256" key="4">
    <source>
        <dbReference type="ARBA" id="ARBA00017522"/>
    </source>
</evidence>
<gene>
    <name evidence="11" type="ORF">SAMN04487865_101714</name>
</gene>
<dbReference type="GO" id="GO:0005886">
    <property type="term" value="C:plasma membrane"/>
    <property type="evidence" value="ECO:0007669"/>
    <property type="project" value="UniProtKB-SubCell"/>
</dbReference>
<keyword evidence="5" id="KW-0813">Transport</keyword>
<name>A0A662ZAN0_9GAMM</name>
<proteinExistence type="inferred from homology"/>
<feature type="transmembrane region" description="Helical" evidence="10">
    <location>
        <begin position="6"/>
        <end position="23"/>
    </location>
</feature>
<comment type="subcellular location">
    <subcellularLocation>
        <location evidence="2">Cell membrane</location>
        <topology evidence="2">Multi-pass membrane protein</topology>
    </subcellularLocation>
</comment>
<dbReference type="PANTHER" id="PTHR36122:SF2">
    <property type="entry name" value="NICOTINAMIDE RIBOSIDE TRANSPORTER PNUC"/>
    <property type="match status" value="1"/>
</dbReference>
<evidence type="ECO:0000256" key="3">
    <source>
        <dbReference type="ARBA" id="ARBA00006669"/>
    </source>
</evidence>
<dbReference type="NCBIfam" id="TIGR01528">
    <property type="entry name" value="NMN_trans_PnuC"/>
    <property type="match status" value="1"/>
</dbReference>
<dbReference type="RefSeq" id="WP_074840317.1">
    <property type="nucleotide sequence ID" value="NZ_CP047056.1"/>
</dbReference>
<comment type="function">
    <text evidence="1">Required for nicotinamide riboside transport across the inner membrane.</text>
</comment>
<feature type="transmembrane region" description="Helical" evidence="10">
    <location>
        <begin position="92"/>
        <end position="113"/>
    </location>
</feature>
<reference evidence="11 12" key="1">
    <citation type="submission" date="2016-10" db="EMBL/GenBank/DDBJ databases">
        <authorList>
            <person name="Varghese N."/>
            <person name="Submissions S."/>
        </authorList>
    </citation>
    <scope>NUCLEOTIDE SEQUENCE [LARGE SCALE GENOMIC DNA]</scope>
    <source>
        <strain evidence="11 12">22B</strain>
    </source>
</reference>
<accession>A0A662ZAN0</accession>
<keyword evidence="9 10" id="KW-0472">Membrane</keyword>
<dbReference type="OrthoDB" id="9791248at2"/>
<organism evidence="11 12">
    <name type="scientific">Succinivibrio dextrinosolvens</name>
    <dbReference type="NCBI Taxonomy" id="83771"/>
    <lineage>
        <taxon>Bacteria</taxon>
        <taxon>Pseudomonadati</taxon>
        <taxon>Pseudomonadota</taxon>
        <taxon>Gammaproteobacteria</taxon>
        <taxon>Aeromonadales</taxon>
        <taxon>Succinivibrionaceae</taxon>
        <taxon>Succinivibrio</taxon>
    </lineage>
</organism>
<dbReference type="EMBL" id="FOSF01000017">
    <property type="protein sequence ID" value="SFK04108.1"/>
    <property type="molecule type" value="Genomic_DNA"/>
</dbReference>
<feature type="transmembrane region" description="Helical" evidence="10">
    <location>
        <begin position="30"/>
        <end position="47"/>
    </location>
</feature>
<evidence type="ECO:0000256" key="2">
    <source>
        <dbReference type="ARBA" id="ARBA00004651"/>
    </source>
</evidence>
<keyword evidence="8 10" id="KW-1133">Transmembrane helix</keyword>
<dbReference type="Proteomes" id="UP000243374">
    <property type="component" value="Unassembled WGS sequence"/>
</dbReference>
<evidence type="ECO:0000256" key="10">
    <source>
        <dbReference type="SAM" id="Phobius"/>
    </source>
</evidence>
<comment type="similarity">
    <text evidence="3">Belongs to the nicotinamide ribonucleoside (NR) uptake permease (TC 4.B.1) family.</text>
</comment>
<feature type="transmembrane region" description="Helical" evidence="10">
    <location>
        <begin position="167"/>
        <end position="184"/>
    </location>
</feature>
<keyword evidence="6" id="KW-1003">Cell membrane</keyword>
<evidence type="ECO:0000256" key="1">
    <source>
        <dbReference type="ARBA" id="ARBA00002672"/>
    </source>
</evidence>
<dbReference type="InterPro" id="IPR006419">
    <property type="entry name" value="NMN_transpt_PnuC"/>
</dbReference>
<feature type="transmembrane region" description="Helical" evidence="10">
    <location>
        <begin position="144"/>
        <end position="161"/>
    </location>
</feature>
<keyword evidence="12" id="KW-1185">Reference proteome</keyword>
<dbReference type="Pfam" id="PF04973">
    <property type="entry name" value="NMN_transporter"/>
    <property type="match status" value="1"/>
</dbReference>